<dbReference type="OrthoDB" id="2363925at2"/>
<evidence type="ECO:0008006" key="3">
    <source>
        <dbReference type="Google" id="ProtNLM"/>
    </source>
</evidence>
<protein>
    <recommendedName>
        <fullName evidence="3">DinB superfamily protein</fullName>
    </recommendedName>
</protein>
<name>A0A0D8HEC7_9ACTN</name>
<gene>
    <name evidence="1" type="ORF">AXFE_28180</name>
</gene>
<dbReference type="InterPro" id="IPR034660">
    <property type="entry name" value="DinB/YfiT-like"/>
</dbReference>
<dbReference type="RefSeq" id="WP_052606503.1">
    <property type="nucleotide sequence ID" value="NZ_JXYS01000088.1"/>
</dbReference>
<evidence type="ECO:0000313" key="1">
    <source>
        <dbReference type="EMBL" id="KJF16315.1"/>
    </source>
</evidence>
<reference evidence="1 2" key="1">
    <citation type="submission" date="2015-01" db="EMBL/GenBank/DDBJ databases">
        <title>Draft genome of the acidophilic iron oxidizer Acidithrix ferrooxidans strain Py-F3.</title>
        <authorList>
            <person name="Poehlein A."/>
            <person name="Eisen S."/>
            <person name="Schloemann M."/>
            <person name="Johnson B.D."/>
            <person name="Daniel R."/>
            <person name="Muehling M."/>
        </authorList>
    </citation>
    <scope>NUCLEOTIDE SEQUENCE [LARGE SCALE GENOMIC DNA]</scope>
    <source>
        <strain evidence="1 2">Py-F3</strain>
    </source>
</reference>
<dbReference type="Proteomes" id="UP000032360">
    <property type="component" value="Unassembled WGS sequence"/>
</dbReference>
<evidence type="ECO:0000313" key="2">
    <source>
        <dbReference type="Proteomes" id="UP000032360"/>
    </source>
</evidence>
<dbReference type="EMBL" id="JXYS01000088">
    <property type="protein sequence ID" value="KJF16315.1"/>
    <property type="molecule type" value="Genomic_DNA"/>
</dbReference>
<accession>A0A0D8HEC7</accession>
<sequence length="190" mass="21491">MNDPVLRIDSIRRRMHAMHSLYYDAVATMTIDDVNHFEREGVLPIAFSLFHITNMIDTSFLLMTNTPMIWNSKWQDQIGLTIPDHGKSKTVSEMVNQRIGGYGAFKEYMGLVFSRTEQWLETLDSSDLTKIIIAKPFPPQIASTFSARVAGEEGITLEDAIECWIYQHGLRHMGEIEHARGLVGLGGMTS</sequence>
<dbReference type="AlphaFoldDB" id="A0A0D8HEC7"/>
<dbReference type="STRING" id="1280514.AXFE_28180"/>
<comment type="caution">
    <text evidence="1">The sequence shown here is derived from an EMBL/GenBank/DDBJ whole genome shotgun (WGS) entry which is preliminary data.</text>
</comment>
<dbReference type="Gene3D" id="1.20.120.450">
    <property type="entry name" value="dinb family like domain"/>
    <property type="match status" value="1"/>
</dbReference>
<organism evidence="1 2">
    <name type="scientific">Acidithrix ferrooxidans</name>
    <dbReference type="NCBI Taxonomy" id="1280514"/>
    <lineage>
        <taxon>Bacteria</taxon>
        <taxon>Bacillati</taxon>
        <taxon>Actinomycetota</taxon>
        <taxon>Acidimicrobiia</taxon>
        <taxon>Acidimicrobiales</taxon>
        <taxon>Acidimicrobiaceae</taxon>
        <taxon>Acidithrix</taxon>
    </lineage>
</organism>
<keyword evidence="2" id="KW-1185">Reference proteome</keyword>
<proteinExistence type="predicted"/>